<organism evidence="1 2">
    <name type="scientific">Parvularcula marina</name>
    <dbReference type="NCBI Taxonomy" id="2292771"/>
    <lineage>
        <taxon>Bacteria</taxon>
        <taxon>Pseudomonadati</taxon>
        <taxon>Pseudomonadota</taxon>
        <taxon>Alphaproteobacteria</taxon>
        <taxon>Parvularculales</taxon>
        <taxon>Parvularculaceae</taxon>
        <taxon>Parvularcula</taxon>
    </lineage>
</organism>
<keyword evidence="2" id="KW-1185">Reference proteome</keyword>
<dbReference type="InParanoid" id="A0A371RKM4"/>
<dbReference type="OrthoDB" id="7632474at2"/>
<dbReference type="EMBL" id="QUQO01000001">
    <property type="protein sequence ID" value="RFB05926.1"/>
    <property type="molecule type" value="Genomic_DNA"/>
</dbReference>
<dbReference type="RefSeq" id="WP_116392558.1">
    <property type="nucleotide sequence ID" value="NZ_QUQO01000001.1"/>
</dbReference>
<comment type="caution">
    <text evidence="1">The sequence shown here is derived from an EMBL/GenBank/DDBJ whole genome shotgun (WGS) entry which is preliminary data.</text>
</comment>
<proteinExistence type="predicted"/>
<evidence type="ECO:0000313" key="1">
    <source>
        <dbReference type="EMBL" id="RFB05926.1"/>
    </source>
</evidence>
<sequence>MISARDRRLVLAMIGVLLAQTLTGLVWAGGAAARLDYLETEIARAHLLSERTARLETQSNHILESLERIERKIDERGGEQ</sequence>
<accession>A0A371RKM4</accession>
<dbReference type="AlphaFoldDB" id="A0A371RKM4"/>
<evidence type="ECO:0000313" key="2">
    <source>
        <dbReference type="Proteomes" id="UP000264589"/>
    </source>
</evidence>
<gene>
    <name evidence="1" type="ORF">DX908_12015</name>
</gene>
<protein>
    <submittedName>
        <fullName evidence="1">Uncharacterized protein</fullName>
    </submittedName>
</protein>
<name>A0A371RKM4_9PROT</name>
<dbReference type="Proteomes" id="UP000264589">
    <property type="component" value="Unassembled WGS sequence"/>
</dbReference>
<reference evidence="1 2" key="1">
    <citation type="submission" date="2018-08" db="EMBL/GenBank/DDBJ databases">
        <title>Parvularcula sp. SM1705, isolated from surface water of the South Sea China.</title>
        <authorList>
            <person name="Sun L."/>
        </authorList>
    </citation>
    <scope>NUCLEOTIDE SEQUENCE [LARGE SCALE GENOMIC DNA]</scope>
    <source>
        <strain evidence="1 2">SM1705</strain>
    </source>
</reference>